<dbReference type="Pfam" id="PF05282">
    <property type="entry name" value="AAR2"/>
    <property type="match status" value="1"/>
</dbReference>
<feature type="compositionally biased region" description="Low complexity" evidence="2">
    <location>
        <begin position="186"/>
        <end position="200"/>
    </location>
</feature>
<dbReference type="Pfam" id="PF20981">
    <property type="entry name" value="AAR2_1st"/>
    <property type="match status" value="1"/>
</dbReference>
<dbReference type="AlphaFoldDB" id="A0A3L6RUK1"/>
<dbReference type="CDD" id="cd13777">
    <property type="entry name" value="Aar2_N"/>
    <property type="match status" value="1"/>
</dbReference>
<dbReference type="OrthoDB" id="201752at2759"/>
<dbReference type="InterPro" id="IPR038516">
    <property type="entry name" value="AAR2_N_sf"/>
</dbReference>
<comment type="similarity">
    <text evidence="1">Belongs to the AAR2 family.</text>
</comment>
<evidence type="ECO:0000256" key="1">
    <source>
        <dbReference type="ARBA" id="ARBA00006281"/>
    </source>
</evidence>
<sequence length="624" mass="70007">MADDHYSRQAQPPSMRLRTGFSFGPPPAGGAPSSNRPDEIQIAKKPRPQGRSGAAAERKKRRGRWSRRRRGGRRDLKEDKEGKLAARKTGSLTLVPDEGISGSGGRWRSSGGGVLRQQRSVSCDGWRWRDAGRDGFMSLNCRDKWAEPIYNLNVCSPWAEEDHGLLELVQTRAGAVVSSRSRTLHTSATPAPASARSTGMASGGGGGAAARMDPEAATELVRKGSTLLLLDVPQRTFFGIDTQVFSVGPKFKGMKMVPPGPHFVYYCSPSRSGNEFAPTVGFFLITQPSEVIVRKWDSQEERLIKLSEEEEIRYSEAVRSFEFDDQLGPYNLDSYGDWKQLSSYLSHSAIEHLEPIGGEITIALESSWMDKAPQSDMERRLMEQLRKSKFTKSAPVQAERRGCYYTSIPASVKHKNVSGGDLTALNLDKMGQSLEAFMQWKALVSLLLSCSEAPLHTRTNLFVKFLRTFYYQLKHGFQCTQDSRNEDVSNSLFLDEAWFSRDIFLYHLSKDFFTVVFEAPVVDGDLLSWARKLKMLLETTFGWDLEDNAMNLIDEDDECARRSWAATKRPNRGSSKGGEVALHRRLEVAAHVPERLVLTVAAEPEICGWVWQIKKFKANTQYNR</sequence>
<keyword evidence="6" id="KW-1185">Reference proteome</keyword>
<dbReference type="STRING" id="4540.A0A3L6RUK1"/>
<evidence type="ECO:0000256" key="2">
    <source>
        <dbReference type="SAM" id="MobiDB-lite"/>
    </source>
</evidence>
<evidence type="ECO:0008006" key="7">
    <source>
        <dbReference type="Google" id="ProtNLM"/>
    </source>
</evidence>
<accession>A0A3L6RUK1</accession>
<organism evidence="5 6">
    <name type="scientific">Panicum miliaceum</name>
    <name type="common">Proso millet</name>
    <name type="synonym">Broomcorn millet</name>
    <dbReference type="NCBI Taxonomy" id="4540"/>
    <lineage>
        <taxon>Eukaryota</taxon>
        <taxon>Viridiplantae</taxon>
        <taxon>Streptophyta</taxon>
        <taxon>Embryophyta</taxon>
        <taxon>Tracheophyta</taxon>
        <taxon>Spermatophyta</taxon>
        <taxon>Magnoliopsida</taxon>
        <taxon>Liliopsida</taxon>
        <taxon>Poales</taxon>
        <taxon>Poaceae</taxon>
        <taxon>PACMAD clade</taxon>
        <taxon>Panicoideae</taxon>
        <taxon>Panicodae</taxon>
        <taxon>Paniceae</taxon>
        <taxon>Panicinae</taxon>
        <taxon>Panicum</taxon>
        <taxon>Panicum sect. Panicum</taxon>
    </lineage>
</organism>
<dbReference type="Gene3D" id="2.60.34.20">
    <property type="match status" value="1"/>
</dbReference>
<name>A0A3L6RUK1_PANMI</name>
<dbReference type="InterPro" id="IPR007946">
    <property type="entry name" value="AAR2"/>
</dbReference>
<reference evidence="6" key="1">
    <citation type="journal article" date="2019" name="Nat. Commun.">
        <title>The genome of broomcorn millet.</title>
        <authorList>
            <person name="Zou C."/>
            <person name="Miki D."/>
            <person name="Li D."/>
            <person name="Tang Q."/>
            <person name="Xiao L."/>
            <person name="Rajput S."/>
            <person name="Deng P."/>
            <person name="Jia W."/>
            <person name="Huang R."/>
            <person name="Zhang M."/>
            <person name="Sun Y."/>
            <person name="Hu J."/>
            <person name="Fu X."/>
            <person name="Schnable P.S."/>
            <person name="Li F."/>
            <person name="Zhang H."/>
            <person name="Feng B."/>
            <person name="Zhu X."/>
            <person name="Liu R."/>
            <person name="Schnable J.C."/>
            <person name="Zhu J.-K."/>
            <person name="Zhang H."/>
        </authorList>
    </citation>
    <scope>NUCLEOTIDE SEQUENCE [LARGE SCALE GENOMIC DNA]</scope>
</reference>
<evidence type="ECO:0000259" key="4">
    <source>
        <dbReference type="Pfam" id="PF20981"/>
    </source>
</evidence>
<dbReference type="InterPro" id="IPR038514">
    <property type="entry name" value="AAR2_C_sf"/>
</dbReference>
<dbReference type="InterPro" id="IPR033648">
    <property type="entry name" value="AAR2_C"/>
</dbReference>
<dbReference type="Proteomes" id="UP000275267">
    <property type="component" value="Unassembled WGS sequence"/>
</dbReference>
<dbReference type="PANTHER" id="PTHR12689">
    <property type="entry name" value="A1 CISTRON SPLICING FACTOR AAR2-RELATED"/>
    <property type="match status" value="1"/>
</dbReference>
<feature type="region of interest" description="Disordered" evidence="2">
    <location>
        <begin position="1"/>
        <end position="89"/>
    </location>
</feature>
<protein>
    <recommendedName>
        <fullName evidence="7">Protein AAR2 homolog</fullName>
    </recommendedName>
</protein>
<feature type="compositionally biased region" description="Gly residues" evidence="2">
    <location>
        <begin position="101"/>
        <end position="113"/>
    </location>
</feature>
<feature type="domain" description="AAR2 C-terminal" evidence="3">
    <location>
        <begin position="430"/>
        <end position="546"/>
    </location>
</feature>
<evidence type="ECO:0000259" key="3">
    <source>
        <dbReference type="Pfam" id="PF05282"/>
    </source>
</evidence>
<feature type="region of interest" description="Disordered" evidence="2">
    <location>
        <begin position="94"/>
        <end position="113"/>
    </location>
</feature>
<feature type="compositionally biased region" description="Basic residues" evidence="2">
    <location>
        <begin position="58"/>
        <end position="72"/>
    </location>
</feature>
<dbReference type="FunFam" id="2.60.34.20:FF:000001">
    <property type="entry name" value="protein AAR2 homolog"/>
    <property type="match status" value="1"/>
</dbReference>
<comment type="caution">
    <text evidence="5">The sequence shown here is derived from an EMBL/GenBank/DDBJ whole genome shotgun (WGS) entry which is preliminary data.</text>
</comment>
<dbReference type="Gene3D" id="1.25.40.550">
    <property type="entry name" value="Aar2, C-terminal domain-like"/>
    <property type="match status" value="1"/>
</dbReference>
<dbReference type="EMBL" id="PQIB02000007">
    <property type="protein sequence ID" value="RLN08667.1"/>
    <property type="molecule type" value="Genomic_DNA"/>
</dbReference>
<dbReference type="PANTHER" id="PTHR12689:SF4">
    <property type="entry name" value="PROTEIN AAR2 HOMOLOG"/>
    <property type="match status" value="1"/>
</dbReference>
<feature type="domain" description="AAR2 N-terminal" evidence="4">
    <location>
        <begin position="224"/>
        <end position="355"/>
    </location>
</feature>
<evidence type="ECO:0000313" key="6">
    <source>
        <dbReference type="Proteomes" id="UP000275267"/>
    </source>
</evidence>
<evidence type="ECO:0000313" key="5">
    <source>
        <dbReference type="EMBL" id="RLN08667.1"/>
    </source>
</evidence>
<feature type="region of interest" description="Disordered" evidence="2">
    <location>
        <begin position="180"/>
        <end position="211"/>
    </location>
</feature>
<dbReference type="InterPro" id="IPR033647">
    <property type="entry name" value="Aar2_N"/>
</dbReference>
<feature type="compositionally biased region" description="Basic and acidic residues" evidence="2">
    <location>
        <begin position="73"/>
        <end position="84"/>
    </location>
</feature>
<proteinExistence type="inferred from homology"/>
<dbReference type="GO" id="GO:0000244">
    <property type="term" value="P:spliceosomal tri-snRNP complex assembly"/>
    <property type="evidence" value="ECO:0007669"/>
    <property type="project" value="TreeGrafter"/>
</dbReference>
<gene>
    <name evidence="5" type="ORF">C2845_PM11G00990</name>
</gene>